<protein>
    <recommendedName>
        <fullName evidence="3">HTH deoR-type domain-containing protein</fullName>
    </recommendedName>
</protein>
<evidence type="ECO:0000256" key="1">
    <source>
        <dbReference type="ARBA" id="ARBA00023015"/>
    </source>
</evidence>
<dbReference type="SUPFAM" id="SSF46785">
    <property type="entry name" value="Winged helix' DNA-binding domain"/>
    <property type="match status" value="1"/>
</dbReference>
<dbReference type="AlphaFoldDB" id="A0A2K4ZQ21"/>
<dbReference type="Pfam" id="PF08220">
    <property type="entry name" value="HTH_DeoR"/>
    <property type="match status" value="1"/>
</dbReference>
<dbReference type="Proteomes" id="UP000236311">
    <property type="component" value="Unassembled WGS sequence"/>
</dbReference>
<keyword evidence="1" id="KW-0805">Transcription regulation</keyword>
<dbReference type="InterPro" id="IPR036390">
    <property type="entry name" value="WH_DNA-bd_sf"/>
</dbReference>
<dbReference type="InterPro" id="IPR001034">
    <property type="entry name" value="DeoR_HTH"/>
</dbReference>
<evidence type="ECO:0000313" key="4">
    <source>
        <dbReference type="EMBL" id="SOY32557.1"/>
    </source>
</evidence>
<sequence length="112" mass="12535">MEVEFMTADTALPPCMPLPRAMLRLPISSTAKVMYARMLDMIFLSGIEDANGILFIHFPIVELASALARSAMTVKRSLNELEDAGLILRVRQGFGEPNKIYVLIPKKEDNRL</sequence>
<evidence type="ECO:0000259" key="3">
    <source>
        <dbReference type="Pfam" id="PF08220"/>
    </source>
</evidence>
<organism evidence="4 5">
    <name type="scientific">Acetatifactor muris</name>
    <dbReference type="NCBI Taxonomy" id="879566"/>
    <lineage>
        <taxon>Bacteria</taxon>
        <taxon>Bacillati</taxon>
        <taxon>Bacillota</taxon>
        <taxon>Clostridia</taxon>
        <taxon>Lachnospirales</taxon>
        <taxon>Lachnospiraceae</taxon>
        <taxon>Acetatifactor</taxon>
    </lineage>
</organism>
<name>A0A2K4ZQ21_9FIRM</name>
<proteinExistence type="predicted"/>
<dbReference type="GO" id="GO:0003700">
    <property type="term" value="F:DNA-binding transcription factor activity"/>
    <property type="evidence" value="ECO:0007669"/>
    <property type="project" value="InterPro"/>
</dbReference>
<evidence type="ECO:0000313" key="5">
    <source>
        <dbReference type="Proteomes" id="UP000236311"/>
    </source>
</evidence>
<keyword evidence="5" id="KW-1185">Reference proteome</keyword>
<dbReference type="OrthoDB" id="9790560at2"/>
<gene>
    <name evidence="4" type="ORF">AMURIS_05322</name>
</gene>
<accession>A0A2K4ZQ21</accession>
<evidence type="ECO:0000256" key="2">
    <source>
        <dbReference type="ARBA" id="ARBA00023163"/>
    </source>
</evidence>
<keyword evidence="2" id="KW-0804">Transcription</keyword>
<dbReference type="RefSeq" id="WP_103242491.1">
    <property type="nucleotide sequence ID" value="NZ_JANJZD010000023.1"/>
</dbReference>
<reference evidence="4 5" key="1">
    <citation type="submission" date="2018-01" db="EMBL/GenBank/DDBJ databases">
        <authorList>
            <person name="Gaut B.S."/>
            <person name="Morton B.R."/>
            <person name="Clegg M.T."/>
            <person name="Duvall M.R."/>
        </authorList>
    </citation>
    <scope>NUCLEOTIDE SEQUENCE [LARGE SCALE GENOMIC DNA]</scope>
    <source>
        <strain evidence="4">GP69</strain>
    </source>
</reference>
<feature type="domain" description="HTH deoR-type" evidence="3">
    <location>
        <begin position="60"/>
        <end position="93"/>
    </location>
</feature>
<dbReference type="EMBL" id="OFSM01000055">
    <property type="protein sequence ID" value="SOY32557.1"/>
    <property type="molecule type" value="Genomic_DNA"/>
</dbReference>